<organism evidence="8 9">
    <name type="scientific">Merluccius polli</name>
    <name type="common">Benguela hake</name>
    <name type="synonym">Merluccius cadenati</name>
    <dbReference type="NCBI Taxonomy" id="89951"/>
    <lineage>
        <taxon>Eukaryota</taxon>
        <taxon>Metazoa</taxon>
        <taxon>Chordata</taxon>
        <taxon>Craniata</taxon>
        <taxon>Vertebrata</taxon>
        <taxon>Euteleostomi</taxon>
        <taxon>Actinopterygii</taxon>
        <taxon>Neopterygii</taxon>
        <taxon>Teleostei</taxon>
        <taxon>Neoteleostei</taxon>
        <taxon>Acanthomorphata</taxon>
        <taxon>Zeiogadaria</taxon>
        <taxon>Gadariae</taxon>
        <taxon>Gadiformes</taxon>
        <taxon>Gadoidei</taxon>
        <taxon>Merlucciidae</taxon>
        <taxon>Merluccius</taxon>
    </lineage>
</organism>
<evidence type="ECO:0000256" key="4">
    <source>
        <dbReference type="ARBA" id="ARBA00023136"/>
    </source>
</evidence>
<protein>
    <submittedName>
        <fullName evidence="8">Transmembrane protein 205</fullName>
    </submittedName>
</protein>
<name>A0AA47P9J6_MERPO</name>
<keyword evidence="4 6" id="KW-0472">Membrane</keyword>
<dbReference type="Proteomes" id="UP001174136">
    <property type="component" value="Unassembled WGS sequence"/>
</dbReference>
<feature type="transmembrane region" description="Helical" evidence="6">
    <location>
        <begin position="107"/>
        <end position="127"/>
    </location>
</feature>
<dbReference type="GO" id="GO:0016020">
    <property type="term" value="C:membrane"/>
    <property type="evidence" value="ECO:0007669"/>
    <property type="project" value="UniProtKB-SubCell"/>
</dbReference>
<keyword evidence="9" id="KW-1185">Reference proteome</keyword>
<feature type="transmembrane region" description="Helical" evidence="6">
    <location>
        <begin position="221"/>
        <end position="241"/>
    </location>
</feature>
<dbReference type="InterPro" id="IPR025423">
    <property type="entry name" value="TMEM205-like"/>
</dbReference>
<evidence type="ECO:0000256" key="3">
    <source>
        <dbReference type="ARBA" id="ARBA00022989"/>
    </source>
</evidence>
<sequence length="332" mass="36388">MSRVLQAPPSRAAQEPVRPLQTCCSTCRPGAPVQTWSPSPPGSETPGLNLVRRTSSSPHERTYRLNPLKVLLEESQGESSGCKISGRSGLVGLTRVWSGPGRPTGSVSAVVAAIHTSGGAVAAAAGVQGPRGGRMSTDREPTYTVKLVQLLLLSTYWGMQIWVTFISSFVMDNHLNRHTYGFIQSRLVPFYLHLGSACAFFNLTIYAVYHPSDMLTDRESFQIFILFVSVTVAAVNAQWFGQMTSEIMADMHLIEQACGLGQDIGQSSNREAYAKLCETDVKYRHLSGRLWLYRLLSSLCNVCCIACNFCSLSYMAENLVFQSEQVCSGVLR</sequence>
<feature type="transmembrane region" description="Helical" evidence="6">
    <location>
        <begin position="147"/>
        <end position="170"/>
    </location>
</feature>
<dbReference type="PANTHER" id="PTHR46916:SF1">
    <property type="entry name" value="TRANSMEMBRANE PROTEIN 205"/>
    <property type="match status" value="1"/>
</dbReference>
<dbReference type="AlphaFoldDB" id="A0AA47P9J6"/>
<dbReference type="EMBL" id="JAOPHQ010000037">
    <property type="protein sequence ID" value="KAK0156076.1"/>
    <property type="molecule type" value="Genomic_DNA"/>
</dbReference>
<evidence type="ECO:0000313" key="8">
    <source>
        <dbReference type="EMBL" id="KAK0156076.1"/>
    </source>
</evidence>
<accession>A0AA47P9J6</accession>
<keyword evidence="2 6" id="KW-0812">Transmembrane</keyword>
<evidence type="ECO:0000313" key="9">
    <source>
        <dbReference type="Proteomes" id="UP001174136"/>
    </source>
</evidence>
<proteinExistence type="predicted"/>
<evidence type="ECO:0000256" key="6">
    <source>
        <dbReference type="SAM" id="Phobius"/>
    </source>
</evidence>
<comment type="caution">
    <text evidence="8">The sequence shown here is derived from an EMBL/GenBank/DDBJ whole genome shotgun (WGS) entry which is preliminary data.</text>
</comment>
<keyword evidence="3 6" id="KW-1133">Transmembrane helix</keyword>
<gene>
    <name evidence="8" type="primary">tmem205_0</name>
    <name evidence="8" type="ORF">N1851_001389</name>
</gene>
<evidence type="ECO:0000259" key="7">
    <source>
        <dbReference type="Pfam" id="PF13664"/>
    </source>
</evidence>
<feature type="transmembrane region" description="Helical" evidence="6">
    <location>
        <begin position="291"/>
        <end position="316"/>
    </location>
</feature>
<evidence type="ECO:0000256" key="2">
    <source>
        <dbReference type="ARBA" id="ARBA00022692"/>
    </source>
</evidence>
<dbReference type="PANTHER" id="PTHR46916">
    <property type="entry name" value="TRANSMEMBRANE PROTEIN 205"/>
    <property type="match status" value="1"/>
</dbReference>
<feature type="region of interest" description="Disordered" evidence="5">
    <location>
        <begin position="31"/>
        <end position="59"/>
    </location>
</feature>
<comment type="subcellular location">
    <subcellularLocation>
        <location evidence="1">Membrane</location>
    </subcellularLocation>
</comment>
<dbReference type="Pfam" id="PF13664">
    <property type="entry name" value="DUF4149"/>
    <property type="match status" value="1"/>
</dbReference>
<evidence type="ECO:0000256" key="5">
    <source>
        <dbReference type="SAM" id="MobiDB-lite"/>
    </source>
</evidence>
<evidence type="ECO:0000256" key="1">
    <source>
        <dbReference type="ARBA" id="ARBA00004370"/>
    </source>
</evidence>
<dbReference type="InterPro" id="IPR042623">
    <property type="entry name" value="TMEM205"/>
</dbReference>
<reference evidence="8" key="1">
    <citation type="journal article" date="2023" name="Front. Mar. Sci.">
        <title>A new Merluccius polli reference genome to investigate the effects of global change in West African waters.</title>
        <authorList>
            <person name="Mateo J.L."/>
            <person name="Blanco-Fernandez C."/>
            <person name="Garcia-Vazquez E."/>
            <person name="Machado-Schiaffino G."/>
        </authorList>
    </citation>
    <scope>NUCLEOTIDE SEQUENCE</scope>
    <source>
        <strain evidence="8">C29</strain>
        <tissue evidence="8">Fin</tissue>
    </source>
</reference>
<feature type="domain" description="TMEM205-like" evidence="7">
    <location>
        <begin position="151"/>
        <end position="252"/>
    </location>
</feature>
<feature type="transmembrane region" description="Helical" evidence="6">
    <location>
        <begin position="190"/>
        <end position="209"/>
    </location>
</feature>